<dbReference type="KEGG" id="thb:N186_00980"/>
<dbReference type="PATRIC" id="fig|1365176.7.peg.197"/>
<organism evidence="2 3">
    <name type="scientific">Thermofilum adornatum</name>
    <dbReference type="NCBI Taxonomy" id="1365176"/>
    <lineage>
        <taxon>Archaea</taxon>
        <taxon>Thermoproteota</taxon>
        <taxon>Thermoprotei</taxon>
        <taxon>Thermofilales</taxon>
        <taxon>Thermofilaceae</taxon>
        <taxon>Thermofilum</taxon>
    </lineage>
</organism>
<evidence type="ECO:0000313" key="2">
    <source>
        <dbReference type="EMBL" id="AGT34593.1"/>
    </source>
</evidence>
<protein>
    <submittedName>
        <fullName evidence="2">Uncharacterized protein</fullName>
    </submittedName>
</protein>
<evidence type="ECO:0000256" key="1">
    <source>
        <dbReference type="SAM" id="Phobius"/>
    </source>
</evidence>
<dbReference type="Proteomes" id="UP000015543">
    <property type="component" value="Chromosome"/>
</dbReference>
<dbReference type="HOGENOM" id="CLU_2476195_0_0_2"/>
<proteinExistence type="predicted"/>
<keyword evidence="3" id="KW-1185">Reference proteome</keyword>
<name>S5ZC50_9CREN</name>
<dbReference type="AlphaFoldDB" id="S5ZC50"/>
<gene>
    <name evidence="2" type="ORF">N186_00980</name>
</gene>
<evidence type="ECO:0000313" key="3">
    <source>
        <dbReference type="Proteomes" id="UP000015543"/>
    </source>
</evidence>
<keyword evidence="1" id="KW-1133">Transmembrane helix</keyword>
<sequence length="93" mass="10841">MASGLNMERLAFLWLILLFMMFTIIMMLTLFAMAEKFIGKEPTGLELELRRNAETVVLIIFMVLLGAVLFYLALRILPAVSKFLYWIFIQKFT</sequence>
<reference evidence="2 3" key="1">
    <citation type="journal article" date="2013" name="Genome Announc.">
        <title>Complete Genomic Sequence of 'Thermofilum adornatus' Strain 1910bT, a Hyperthermophilic Anaerobic Organotrophic Crenarchaeon.</title>
        <authorList>
            <person name="Dominova I.N."/>
            <person name="Kublanov I.V."/>
            <person name="Podosokorskaya O.A."/>
            <person name="Derbikova K.S."/>
            <person name="Patrushev M.V."/>
            <person name="Toshchakov S.V."/>
        </authorList>
    </citation>
    <scope>NUCLEOTIDE SEQUENCE [LARGE SCALE GENOMIC DNA]</scope>
    <source>
        <strain evidence="3">1910b</strain>
    </source>
</reference>
<dbReference type="EMBL" id="CP006646">
    <property type="protein sequence ID" value="AGT34593.1"/>
    <property type="molecule type" value="Genomic_DNA"/>
</dbReference>
<keyword evidence="1" id="KW-0812">Transmembrane</keyword>
<keyword evidence="1" id="KW-0472">Membrane</keyword>
<feature type="transmembrane region" description="Helical" evidence="1">
    <location>
        <begin position="12"/>
        <end position="34"/>
    </location>
</feature>
<feature type="transmembrane region" description="Helical" evidence="1">
    <location>
        <begin position="55"/>
        <end position="74"/>
    </location>
</feature>
<accession>S5ZC50</accession>